<dbReference type="GO" id="GO:0005886">
    <property type="term" value="C:plasma membrane"/>
    <property type="evidence" value="ECO:0007669"/>
    <property type="project" value="UniProtKB-SubCell"/>
</dbReference>
<dbReference type="SUPFAM" id="SSF47226">
    <property type="entry name" value="Histidine-containing phosphotransfer domain, HPT domain"/>
    <property type="match status" value="1"/>
</dbReference>
<evidence type="ECO:0000259" key="12">
    <source>
        <dbReference type="PROSITE" id="PS50110"/>
    </source>
</evidence>
<proteinExistence type="predicted"/>
<evidence type="ECO:0000256" key="9">
    <source>
        <dbReference type="ARBA" id="ARBA00023136"/>
    </source>
</evidence>
<comment type="subcellular location">
    <subcellularLocation>
        <location evidence="1">Cell membrane</location>
        <topology evidence="1">Multi-pass membrane protein</topology>
    </subcellularLocation>
</comment>
<keyword evidence="5" id="KW-0547">Nucleotide-binding</keyword>
<feature type="domain" description="HPt" evidence="13">
    <location>
        <begin position="191"/>
        <end position="284"/>
    </location>
</feature>
<dbReference type="InterPro" id="IPR008207">
    <property type="entry name" value="Sig_transdc_His_kin_Hpt_dom"/>
</dbReference>
<feature type="modified residue" description="Phosphohistidine" evidence="10">
    <location>
        <position position="230"/>
    </location>
</feature>
<name>A0A5C6AH09_9BACT</name>
<evidence type="ECO:0000256" key="4">
    <source>
        <dbReference type="ARBA" id="ARBA00022692"/>
    </source>
</evidence>
<protein>
    <submittedName>
        <fullName evidence="14">Sensory/regulatory protein RpfC</fullName>
        <ecNumber evidence="14">2.7.13.3</ecNumber>
    </submittedName>
</protein>
<evidence type="ECO:0000256" key="3">
    <source>
        <dbReference type="ARBA" id="ARBA00022553"/>
    </source>
</evidence>
<keyword evidence="6" id="KW-0067">ATP-binding</keyword>
<keyword evidence="4" id="KW-0812">Transmembrane</keyword>
<organism evidence="14 15">
    <name type="scientific">Stieleria varia</name>
    <dbReference type="NCBI Taxonomy" id="2528005"/>
    <lineage>
        <taxon>Bacteria</taxon>
        <taxon>Pseudomonadati</taxon>
        <taxon>Planctomycetota</taxon>
        <taxon>Planctomycetia</taxon>
        <taxon>Pirellulales</taxon>
        <taxon>Pirellulaceae</taxon>
        <taxon>Stieleria</taxon>
    </lineage>
</organism>
<dbReference type="Pfam" id="PF00072">
    <property type="entry name" value="Response_reg"/>
    <property type="match status" value="1"/>
</dbReference>
<dbReference type="EMBL" id="SJPN01000006">
    <property type="protein sequence ID" value="TWT98351.1"/>
    <property type="molecule type" value="Genomic_DNA"/>
</dbReference>
<evidence type="ECO:0000313" key="14">
    <source>
        <dbReference type="EMBL" id="TWT98351.1"/>
    </source>
</evidence>
<keyword evidence="2" id="KW-1003">Cell membrane</keyword>
<comment type="caution">
    <text evidence="14">The sequence shown here is derived from an EMBL/GenBank/DDBJ whole genome shotgun (WGS) entry which is preliminary data.</text>
</comment>
<keyword evidence="3 11" id="KW-0597">Phosphoprotein</keyword>
<dbReference type="InterPro" id="IPR011006">
    <property type="entry name" value="CheY-like_superfamily"/>
</dbReference>
<evidence type="ECO:0000256" key="1">
    <source>
        <dbReference type="ARBA" id="ARBA00004651"/>
    </source>
</evidence>
<keyword evidence="15" id="KW-1185">Reference proteome</keyword>
<keyword evidence="8" id="KW-0902">Two-component regulatory system</keyword>
<accession>A0A5C6AH09</accession>
<dbReference type="PANTHER" id="PTHR45339">
    <property type="entry name" value="HYBRID SIGNAL TRANSDUCTION HISTIDINE KINASE J"/>
    <property type="match status" value="1"/>
</dbReference>
<dbReference type="CDD" id="cd17546">
    <property type="entry name" value="REC_hyHK_CKI1_RcsC-like"/>
    <property type="match status" value="1"/>
</dbReference>
<evidence type="ECO:0000256" key="6">
    <source>
        <dbReference type="ARBA" id="ARBA00022840"/>
    </source>
</evidence>
<dbReference type="AlphaFoldDB" id="A0A5C6AH09"/>
<dbReference type="GO" id="GO:0005524">
    <property type="term" value="F:ATP binding"/>
    <property type="evidence" value="ECO:0007669"/>
    <property type="project" value="UniProtKB-KW"/>
</dbReference>
<dbReference type="InterPro" id="IPR001789">
    <property type="entry name" value="Sig_transdc_resp-reg_receiver"/>
</dbReference>
<evidence type="ECO:0000313" key="15">
    <source>
        <dbReference type="Proteomes" id="UP000320176"/>
    </source>
</evidence>
<dbReference type="InterPro" id="IPR036641">
    <property type="entry name" value="HPT_dom_sf"/>
</dbReference>
<dbReference type="Proteomes" id="UP000320176">
    <property type="component" value="Unassembled WGS sequence"/>
</dbReference>
<dbReference type="SMART" id="SM00448">
    <property type="entry name" value="REC"/>
    <property type="match status" value="1"/>
</dbReference>
<dbReference type="Gene3D" id="3.40.50.2300">
    <property type="match status" value="1"/>
</dbReference>
<evidence type="ECO:0000256" key="10">
    <source>
        <dbReference type="PROSITE-ProRule" id="PRU00110"/>
    </source>
</evidence>
<sequence length="287" mass="31719">MPDVPARISGFNVQLSDERVTMSRPKIRILLADDVPANLRAMQRLLVRRGCEVTTAANGQEAVTIFADGHFDAVLLDLQMPVMDGYQAANEIRNHAQSNGQQLTLIAMSARGSESDRRDCAKAGFTDCVPKPVDLDYLFRIIAPTPADESLENLSDDIENDDIENIATNPAAHSSHLVLNKPAAMKRLQDDETLYTLFVSQFKSDAASIAAEIDAQTEQEQWDRTAHAAHRLRGIAANLAAEQLEQLTGQIEQSAKLHHEAETNSLVSKLPMAMDRVRRRLDELDVP</sequence>
<dbReference type="GO" id="GO:0004673">
    <property type="term" value="F:protein histidine kinase activity"/>
    <property type="evidence" value="ECO:0007669"/>
    <property type="project" value="UniProtKB-EC"/>
</dbReference>
<dbReference type="PANTHER" id="PTHR45339:SF1">
    <property type="entry name" value="HYBRID SIGNAL TRANSDUCTION HISTIDINE KINASE J"/>
    <property type="match status" value="1"/>
</dbReference>
<feature type="domain" description="Response regulatory" evidence="12">
    <location>
        <begin position="28"/>
        <end position="146"/>
    </location>
</feature>
<reference evidence="14 15" key="1">
    <citation type="submission" date="2019-02" db="EMBL/GenBank/DDBJ databases">
        <title>Deep-cultivation of Planctomycetes and their phenomic and genomic characterization uncovers novel biology.</title>
        <authorList>
            <person name="Wiegand S."/>
            <person name="Jogler M."/>
            <person name="Boedeker C."/>
            <person name="Pinto D."/>
            <person name="Vollmers J."/>
            <person name="Rivas-Marin E."/>
            <person name="Kohn T."/>
            <person name="Peeters S.H."/>
            <person name="Heuer A."/>
            <person name="Rast P."/>
            <person name="Oberbeckmann S."/>
            <person name="Bunk B."/>
            <person name="Jeske O."/>
            <person name="Meyerdierks A."/>
            <person name="Storesund J.E."/>
            <person name="Kallscheuer N."/>
            <person name="Luecker S."/>
            <person name="Lage O.M."/>
            <person name="Pohl T."/>
            <person name="Merkel B.J."/>
            <person name="Hornburger P."/>
            <person name="Mueller R.-W."/>
            <person name="Bruemmer F."/>
            <person name="Labrenz M."/>
            <person name="Spormann A.M."/>
            <person name="Op Den Camp H."/>
            <person name="Overmann J."/>
            <person name="Amann R."/>
            <person name="Jetten M.S.M."/>
            <person name="Mascher T."/>
            <person name="Medema M.H."/>
            <person name="Devos D.P."/>
            <person name="Kaster A.-K."/>
            <person name="Ovreas L."/>
            <person name="Rohde M."/>
            <person name="Galperin M.Y."/>
            <person name="Jogler C."/>
        </authorList>
    </citation>
    <scope>NUCLEOTIDE SEQUENCE [LARGE SCALE GENOMIC DNA]</scope>
    <source>
        <strain evidence="14 15">Pla52n</strain>
    </source>
</reference>
<dbReference type="Gene3D" id="1.20.120.160">
    <property type="entry name" value="HPT domain"/>
    <property type="match status" value="1"/>
</dbReference>
<keyword evidence="9" id="KW-0472">Membrane</keyword>
<evidence type="ECO:0000256" key="2">
    <source>
        <dbReference type="ARBA" id="ARBA00022475"/>
    </source>
</evidence>
<dbReference type="EC" id="2.7.13.3" evidence="14"/>
<evidence type="ECO:0000256" key="11">
    <source>
        <dbReference type="PROSITE-ProRule" id="PRU00169"/>
    </source>
</evidence>
<dbReference type="GO" id="GO:0000160">
    <property type="term" value="P:phosphorelay signal transduction system"/>
    <property type="evidence" value="ECO:0007669"/>
    <property type="project" value="UniProtKB-KW"/>
</dbReference>
<evidence type="ECO:0000259" key="13">
    <source>
        <dbReference type="PROSITE" id="PS50894"/>
    </source>
</evidence>
<dbReference type="PROSITE" id="PS50110">
    <property type="entry name" value="RESPONSE_REGULATORY"/>
    <property type="match status" value="1"/>
</dbReference>
<gene>
    <name evidence="14" type="primary">rpfC_2</name>
    <name evidence="14" type="ORF">Pla52n_48630</name>
</gene>
<evidence type="ECO:0000256" key="7">
    <source>
        <dbReference type="ARBA" id="ARBA00022989"/>
    </source>
</evidence>
<feature type="modified residue" description="4-aspartylphosphate" evidence="11">
    <location>
        <position position="77"/>
    </location>
</feature>
<dbReference type="PROSITE" id="PS50894">
    <property type="entry name" value="HPT"/>
    <property type="match status" value="1"/>
</dbReference>
<evidence type="ECO:0000256" key="5">
    <source>
        <dbReference type="ARBA" id="ARBA00022741"/>
    </source>
</evidence>
<keyword evidence="14" id="KW-0808">Transferase</keyword>
<dbReference type="SUPFAM" id="SSF52172">
    <property type="entry name" value="CheY-like"/>
    <property type="match status" value="1"/>
</dbReference>
<evidence type="ECO:0000256" key="8">
    <source>
        <dbReference type="ARBA" id="ARBA00023012"/>
    </source>
</evidence>
<dbReference type="Pfam" id="PF01627">
    <property type="entry name" value="Hpt"/>
    <property type="match status" value="1"/>
</dbReference>
<keyword evidence="7" id="KW-1133">Transmembrane helix</keyword>